<evidence type="ECO:0000313" key="2">
    <source>
        <dbReference type="EMBL" id="OXA46440.1"/>
    </source>
</evidence>
<evidence type="ECO:0000313" key="3">
    <source>
        <dbReference type="Proteomes" id="UP000198287"/>
    </source>
</evidence>
<dbReference type="Proteomes" id="UP000198287">
    <property type="component" value="Unassembled WGS sequence"/>
</dbReference>
<accession>A0A226DMV1</accession>
<keyword evidence="1" id="KW-1133">Transmembrane helix</keyword>
<feature type="transmembrane region" description="Helical" evidence="1">
    <location>
        <begin position="67"/>
        <end position="88"/>
    </location>
</feature>
<dbReference type="AlphaFoldDB" id="A0A226DMV1"/>
<dbReference type="OMA" id="YSEEWED"/>
<feature type="transmembrane region" description="Helical" evidence="1">
    <location>
        <begin position="125"/>
        <end position="145"/>
    </location>
</feature>
<keyword evidence="3" id="KW-1185">Reference proteome</keyword>
<name>A0A226DMV1_FOLCA</name>
<protein>
    <submittedName>
        <fullName evidence="2">Uncharacterized protein</fullName>
    </submittedName>
</protein>
<gene>
    <name evidence="2" type="ORF">Fcan01_18655</name>
</gene>
<comment type="caution">
    <text evidence="2">The sequence shown here is derived from an EMBL/GenBank/DDBJ whole genome shotgun (WGS) entry which is preliminary data.</text>
</comment>
<feature type="transmembrane region" description="Helical" evidence="1">
    <location>
        <begin position="95"/>
        <end position="119"/>
    </location>
</feature>
<dbReference type="EMBL" id="LNIX01000015">
    <property type="protein sequence ID" value="OXA46440.1"/>
    <property type="molecule type" value="Genomic_DNA"/>
</dbReference>
<organism evidence="2 3">
    <name type="scientific">Folsomia candida</name>
    <name type="common">Springtail</name>
    <dbReference type="NCBI Taxonomy" id="158441"/>
    <lineage>
        <taxon>Eukaryota</taxon>
        <taxon>Metazoa</taxon>
        <taxon>Ecdysozoa</taxon>
        <taxon>Arthropoda</taxon>
        <taxon>Hexapoda</taxon>
        <taxon>Collembola</taxon>
        <taxon>Entomobryomorpha</taxon>
        <taxon>Isotomoidea</taxon>
        <taxon>Isotomidae</taxon>
        <taxon>Proisotominae</taxon>
        <taxon>Folsomia</taxon>
    </lineage>
</organism>
<keyword evidence="1" id="KW-0472">Membrane</keyword>
<feature type="transmembrane region" description="Helical" evidence="1">
    <location>
        <begin position="12"/>
        <end position="34"/>
    </location>
</feature>
<keyword evidence="1" id="KW-0812">Transmembrane</keyword>
<proteinExistence type="predicted"/>
<evidence type="ECO:0000256" key="1">
    <source>
        <dbReference type="SAM" id="Phobius"/>
    </source>
</evidence>
<dbReference type="OrthoDB" id="10611650at2759"/>
<reference evidence="2 3" key="1">
    <citation type="submission" date="2015-12" db="EMBL/GenBank/DDBJ databases">
        <title>The genome of Folsomia candida.</title>
        <authorList>
            <person name="Faddeeva A."/>
            <person name="Derks M.F."/>
            <person name="Anvar Y."/>
            <person name="Smit S."/>
            <person name="Van Straalen N."/>
            <person name="Roelofs D."/>
        </authorList>
    </citation>
    <scope>NUCLEOTIDE SEQUENCE [LARGE SCALE GENOMIC DNA]</scope>
    <source>
        <strain evidence="2 3">VU population</strain>
        <tissue evidence="2">Whole body</tissue>
    </source>
</reference>
<sequence>MIRPCYFISSRMAAFLAGLVNMLIGMTGLSLIALNPNERHVMLDPIQPLSLDSAKYNDVIIEDTLQLFIEFLLPAVGIFLLGLVLTIASTTMNNCMVVFSFLLSTLMMAGCVSGLLSLTISGVDFHAALPLIVVAFLQIYIYWIVIDFNQFSWDFVPKEDKQNLVDVDTKV</sequence>